<organism evidence="1 2">
    <name type="scientific">Plasmodium vinckei petteri</name>
    <dbReference type="NCBI Taxonomy" id="138298"/>
    <lineage>
        <taxon>Eukaryota</taxon>
        <taxon>Sar</taxon>
        <taxon>Alveolata</taxon>
        <taxon>Apicomplexa</taxon>
        <taxon>Aconoidasida</taxon>
        <taxon>Haemosporida</taxon>
        <taxon>Plasmodiidae</taxon>
        <taxon>Plasmodium</taxon>
        <taxon>Plasmodium (Vinckeia)</taxon>
    </lineage>
</organism>
<dbReference type="AlphaFoldDB" id="W7B245"/>
<dbReference type="EMBL" id="KI965399">
    <property type="protein sequence ID" value="EUD71861.1"/>
    <property type="molecule type" value="Genomic_DNA"/>
</dbReference>
<accession>W7B245</accession>
<protein>
    <recommendedName>
        <fullName evidence="3">PIR protein CIR protein</fullName>
    </recommendedName>
</protein>
<sequence length="136" mass="16150">MFDSLYKKLSDDDDEAHRTNGKSLLYETYCPKNNGIYGKCNSDFDKINAELVYLLVQLFGNVDSEGEQEDQKDRYVYYGLLWISYKLKQLSNKQNDESIVNYEWYGEVEEYVQPKISLLNKDINIDNMNDLYYIFK</sequence>
<reference evidence="1 2" key="1">
    <citation type="submission" date="2013-02" db="EMBL/GenBank/DDBJ databases">
        <title>The Genome Sequence of Plasmodium vinckei petteri CR.</title>
        <authorList>
            <consortium name="The Broad Institute Genome Sequencing Platform"/>
            <consortium name="The Broad Institute Genome Sequencing Center for Infectious Disease"/>
            <person name="Neafsey D."/>
            <person name="Cheeseman I."/>
            <person name="Volkman S."/>
            <person name="Adams J."/>
            <person name="Walker B."/>
            <person name="Young S.K."/>
            <person name="Zeng Q."/>
            <person name="Gargeya S."/>
            <person name="Fitzgerald M."/>
            <person name="Haas B."/>
            <person name="Abouelleil A."/>
            <person name="Alvarado L."/>
            <person name="Arachchi H.M."/>
            <person name="Berlin A.M."/>
            <person name="Chapman S.B."/>
            <person name="Dewar J."/>
            <person name="Goldberg J."/>
            <person name="Griggs A."/>
            <person name="Gujja S."/>
            <person name="Hansen M."/>
            <person name="Howarth C."/>
            <person name="Imamovic A."/>
            <person name="Larimer J."/>
            <person name="McCowan C."/>
            <person name="Murphy C."/>
            <person name="Neiman D."/>
            <person name="Pearson M."/>
            <person name="Priest M."/>
            <person name="Roberts A."/>
            <person name="Saif S."/>
            <person name="Shea T."/>
            <person name="Sisk P."/>
            <person name="Sykes S."/>
            <person name="Wortman J."/>
            <person name="Nusbaum C."/>
            <person name="Birren B."/>
        </authorList>
    </citation>
    <scope>NUCLEOTIDE SEQUENCE [LARGE SCALE GENOMIC DNA]</scope>
    <source>
        <strain evidence="1 2">CR</strain>
    </source>
</reference>
<gene>
    <name evidence="1" type="ORF">YYG_02559</name>
</gene>
<dbReference type="Pfam" id="PF06022">
    <property type="entry name" value="Cir_Bir_Yir"/>
    <property type="match status" value="1"/>
</dbReference>
<dbReference type="InterPro" id="IPR006477">
    <property type="entry name" value="Yir_bir_cir"/>
</dbReference>
<dbReference type="Proteomes" id="UP000030659">
    <property type="component" value="Unassembled WGS sequence"/>
</dbReference>
<evidence type="ECO:0000313" key="2">
    <source>
        <dbReference type="Proteomes" id="UP000030659"/>
    </source>
</evidence>
<name>W7B245_PLAVN</name>
<evidence type="ECO:0000313" key="1">
    <source>
        <dbReference type="EMBL" id="EUD71861.1"/>
    </source>
</evidence>
<proteinExistence type="predicted"/>
<evidence type="ECO:0008006" key="3">
    <source>
        <dbReference type="Google" id="ProtNLM"/>
    </source>
</evidence>